<feature type="domain" description="EF-hand" evidence="7">
    <location>
        <begin position="241"/>
        <end position="276"/>
    </location>
</feature>
<evidence type="ECO:0000313" key="9">
    <source>
        <dbReference type="Proteomes" id="UP000683925"/>
    </source>
</evidence>
<dbReference type="GO" id="GO:0005737">
    <property type="term" value="C:cytoplasm"/>
    <property type="evidence" value="ECO:0007669"/>
    <property type="project" value="UniProtKB-SubCell"/>
</dbReference>
<keyword evidence="4" id="KW-0677">Repeat</keyword>
<feature type="region of interest" description="Disordered" evidence="6">
    <location>
        <begin position="132"/>
        <end position="154"/>
    </location>
</feature>
<feature type="region of interest" description="Disordered" evidence="6">
    <location>
        <begin position="203"/>
        <end position="224"/>
    </location>
</feature>
<keyword evidence="2" id="KW-0963">Cytoplasm</keyword>
<comment type="caution">
    <text evidence="8">The sequence shown here is derived from an EMBL/GenBank/DDBJ whole genome shotgun (WGS) entry which is preliminary data.</text>
</comment>
<dbReference type="AlphaFoldDB" id="A0A8S1YGE9"/>
<evidence type="ECO:0000313" key="8">
    <source>
        <dbReference type="EMBL" id="CAD8210922.1"/>
    </source>
</evidence>
<gene>
    <name evidence="8" type="ORF">POCTA_138.1.T1520100</name>
</gene>
<dbReference type="EMBL" id="CAJJDP010000154">
    <property type="protein sequence ID" value="CAD8210922.1"/>
    <property type="molecule type" value="Genomic_DNA"/>
</dbReference>
<dbReference type="GO" id="GO:0005509">
    <property type="term" value="F:calcium ion binding"/>
    <property type="evidence" value="ECO:0007669"/>
    <property type="project" value="InterPro"/>
</dbReference>
<dbReference type="Proteomes" id="UP000683925">
    <property type="component" value="Unassembled WGS sequence"/>
</dbReference>
<dbReference type="Pfam" id="PF13833">
    <property type="entry name" value="EF-hand_8"/>
    <property type="match status" value="1"/>
</dbReference>
<keyword evidence="9" id="KW-1185">Reference proteome</keyword>
<dbReference type="PROSITE" id="PS00018">
    <property type="entry name" value="EF_HAND_1"/>
    <property type="match status" value="2"/>
</dbReference>
<feature type="domain" description="EF-hand" evidence="7">
    <location>
        <begin position="277"/>
        <end position="312"/>
    </location>
</feature>
<dbReference type="Pfam" id="PF13499">
    <property type="entry name" value="EF-hand_7"/>
    <property type="match status" value="1"/>
</dbReference>
<dbReference type="InterPro" id="IPR002048">
    <property type="entry name" value="EF_hand_dom"/>
</dbReference>
<keyword evidence="3" id="KW-0479">Metal-binding</keyword>
<dbReference type="InterPro" id="IPR018247">
    <property type="entry name" value="EF_Hand_1_Ca_BS"/>
</dbReference>
<evidence type="ECO:0000259" key="7">
    <source>
        <dbReference type="PROSITE" id="PS50222"/>
    </source>
</evidence>
<protein>
    <recommendedName>
        <fullName evidence="7">EF-hand domain-containing protein</fullName>
    </recommendedName>
</protein>
<comment type="subcellular location">
    <subcellularLocation>
        <location evidence="1">Cytoplasm</location>
    </subcellularLocation>
</comment>
<evidence type="ECO:0000256" key="2">
    <source>
        <dbReference type="ARBA" id="ARBA00022490"/>
    </source>
</evidence>
<accession>A0A8S1YGE9</accession>
<evidence type="ECO:0000256" key="6">
    <source>
        <dbReference type="SAM" id="MobiDB-lite"/>
    </source>
</evidence>
<dbReference type="PROSITE" id="PS50222">
    <property type="entry name" value="EF_HAND_2"/>
    <property type="match status" value="3"/>
</dbReference>
<evidence type="ECO:0000256" key="3">
    <source>
        <dbReference type="ARBA" id="ARBA00022723"/>
    </source>
</evidence>
<dbReference type="OrthoDB" id="26525at2759"/>
<dbReference type="OMA" id="FIAHMEK"/>
<feature type="compositionally biased region" description="Basic and acidic residues" evidence="6">
    <location>
        <begin position="203"/>
        <end position="214"/>
    </location>
</feature>
<dbReference type="CDD" id="cd00051">
    <property type="entry name" value="EFh"/>
    <property type="match status" value="1"/>
</dbReference>
<feature type="domain" description="EF-hand" evidence="7">
    <location>
        <begin position="355"/>
        <end position="390"/>
    </location>
</feature>
<evidence type="ECO:0000256" key="4">
    <source>
        <dbReference type="ARBA" id="ARBA00022737"/>
    </source>
</evidence>
<dbReference type="SMART" id="SM00054">
    <property type="entry name" value="EFh"/>
    <property type="match status" value="3"/>
</dbReference>
<sequence>MAQNLESVYKDISGVLTREIKEKGLWCDFVAKADEQKQITFTNFEEVVKNIIIDINIEELVALKEKLFIQEMTTLSALARSLKINIIDQNKKKTQIILNQSSDNMEGSQGTSEMQIQNNQNNQNNQNSNIFQSQQHQQGSSQHINMSSSSSQRSINVHHTLNAQPALKQVANDKRSYQRQDFQQLSQQDNYIEEYKKQIAENKQEDNVSEHQNNEDQQPVQSQQLKPVRFQKEVNENNEPTLDQQIEDLFNSIDSNQNGWLDPKELNIALLSLGINPTPQELDQYFKVFDKNHDEKISKMEFNIIIKDQLMKAILSTDELFAQIQSEYNILTDANRNELDMAQLQQVFKKLGILLDNNDLIDLFEEIDEDGSGFIEQDELINFLDKPFSEHTPKSQTLLTKINNFKNLSITGIRELFQGIPKNFTYSFIFAQNKKGLNTISSCFSPQLDSSGLLYQDLNLIQAQKYNLQRSLIDMTQTPPLVFYEVKFHLAAGLPSPDEKKCDLKQFRLREVAMCLFDKVNSKFIGNTVFVPCQVDPSSPDKWLFLVDYPIIMRCVPTKKDQQLVLVIEFIAHMEKLGTLNPLSVSYGEILLTSIKKPGKQIIQMNGGSPFNQMVIDPQSIIQPKGLFKKQLNQPQVTIEFMEIELKKPPIIQLFSVLPQSYLLPKSWLQLMHDFREYFAYRSVCQGFFDSSLPDYKMKSLLDMLDMPECGDQIANWWNSNIKTTNFKELINLVDVLCQRAYLTTQRVDFYLKAFPPVQRINHKYSILEKRRNCLQEMFRDLATVLGKRTGGRKNDNYFNMEPLILCTLQEEDKSMMEKILSRRKIK</sequence>
<proteinExistence type="predicted"/>
<evidence type="ECO:0000256" key="1">
    <source>
        <dbReference type="ARBA" id="ARBA00004496"/>
    </source>
</evidence>
<feature type="compositionally biased region" description="Polar residues" evidence="6">
    <location>
        <begin position="215"/>
        <end position="224"/>
    </location>
</feature>
<keyword evidence="5" id="KW-0106">Calcium</keyword>
<organism evidence="8 9">
    <name type="scientific">Paramecium octaurelia</name>
    <dbReference type="NCBI Taxonomy" id="43137"/>
    <lineage>
        <taxon>Eukaryota</taxon>
        <taxon>Sar</taxon>
        <taxon>Alveolata</taxon>
        <taxon>Ciliophora</taxon>
        <taxon>Intramacronucleata</taxon>
        <taxon>Oligohymenophorea</taxon>
        <taxon>Peniculida</taxon>
        <taxon>Parameciidae</taxon>
        <taxon>Paramecium</taxon>
    </lineage>
</organism>
<dbReference type="GO" id="GO:0048306">
    <property type="term" value="F:calcium-dependent protein binding"/>
    <property type="evidence" value="ECO:0007669"/>
    <property type="project" value="UniProtKB-ARBA"/>
</dbReference>
<dbReference type="PANTHER" id="PTHR46212:SF3">
    <property type="entry name" value="GH27120P"/>
    <property type="match status" value="1"/>
</dbReference>
<dbReference type="InterPro" id="IPR051426">
    <property type="entry name" value="Peflin/Sorcin_CaBP"/>
</dbReference>
<evidence type="ECO:0000256" key="5">
    <source>
        <dbReference type="ARBA" id="ARBA00022837"/>
    </source>
</evidence>
<dbReference type="PANTHER" id="PTHR46212">
    <property type="entry name" value="PEFLIN"/>
    <property type="match status" value="1"/>
</dbReference>
<name>A0A8S1YGE9_PAROT</name>
<reference evidence="8" key="1">
    <citation type="submission" date="2021-01" db="EMBL/GenBank/DDBJ databases">
        <authorList>
            <consortium name="Genoscope - CEA"/>
            <person name="William W."/>
        </authorList>
    </citation>
    <scope>NUCLEOTIDE SEQUENCE</scope>
</reference>